<evidence type="ECO:0000313" key="3">
    <source>
        <dbReference type="EMBL" id="SDB22808.1"/>
    </source>
</evidence>
<name>A0A1G6BQF8_9HYPH</name>
<sequence length="193" mass="21392">MLRRLYDWTMSFAAGRHATKALAGVAFAESSFFPIPPDILLIPMVLAERAKAMRFAAIATAASVIGGIFGYLIGAFLFEQLALPILQFYGYDQQFETFATWYNDWGVWIVFIAGVTPFPYKVITIASGATGLNFVVFIVASIIARGLRFVIVAGLLYWIGPPIRDFIEKRLGLVFTVFVVLLIGGFVVARYMI</sequence>
<evidence type="ECO:0000256" key="1">
    <source>
        <dbReference type="SAM" id="Phobius"/>
    </source>
</evidence>
<feature type="transmembrane region" description="Helical" evidence="1">
    <location>
        <begin position="135"/>
        <end position="159"/>
    </location>
</feature>
<accession>A0A1G6BQF8</accession>
<feature type="transmembrane region" description="Helical" evidence="1">
    <location>
        <begin position="171"/>
        <end position="192"/>
    </location>
</feature>
<keyword evidence="4" id="KW-1185">Reference proteome</keyword>
<dbReference type="GO" id="GO:0005886">
    <property type="term" value="C:plasma membrane"/>
    <property type="evidence" value="ECO:0007669"/>
    <property type="project" value="TreeGrafter"/>
</dbReference>
<dbReference type="AlphaFoldDB" id="A0A1G6BQF8"/>
<dbReference type="InterPro" id="IPR051311">
    <property type="entry name" value="DedA_domain"/>
</dbReference>
<feature type="transmembrane region" description="Helical" evidence="1">
    <location>
        <begin position="55"/>
        <end position="78"/>
    </location>
</feature>
<dbReference type="STRING" id="665467.SAMN02982931_01722"/>
<dbReference type="PANTHER" id="PTHR42709:SF11">
    <property type="entry name" value="DEDA FAMILY PROTEIN"/>
    <property type="match status" value="1"/>
</dbReference>
<proteinExistence type="predicted"/>
<dbReference type="Proteomes" id="UP000199071">
    <property type="component" value="Unassembled WGS sequence"/>
</dbReference>
<keyword evidence="1" id="KW-0472">Membrane</keyword>
<dbReference type="RefSeq" id="WP_090876000.1">
    <property type="nucleotide sequence ID" value="NZ_FMXQ01000003.1"/>
</dbReference>
<feature type="transmembrane region" description="Helical" evidence="1">
    <location>
        <begin position="105"/>
        <end position="123"/>
    </location>
</feature>
<evidence type="ECO:0000259" key="2">
    <source>
        <dbReference type="Pfam" id="PF09335"/>
    </source>
</evidence>
<feature type="domain" description="VTT" evidence="2">
    <location>
        <begin position="52"/>
        <end position="155"/>
    </location>
</feature>
<reference evidence="3 4" key="1">
    <citation type="submission" date="2016-10" db="EMBL/GenBank/DDBJ databases">
        <authorList>
            <person name="de Groot N.N."/>
        </authorList>
    </citation>
    <scope>NUCLEOTIDE SEQUENCE [LARGE SCALE GENOMIC DNA]</scope>
    <source>
        <strain evidence="3 4">ATCC 35022</strain>
    </source>
</reference>
<organism evidence="3 4">
    <name type="scientific">Bauldia litoralis</name>
    <dbReference type="NCBI Taxonomy" id="665467"/>
    <lineage>
        <taxon>Bacteria</taxon>
        <taxon>Pseudomonadati</taxon>
        <taxon>Pseudomonadota</taxon>
        <taxon>Alphaproteobacteria</taxon>
        <taxon>Hyphomicrobiales</taxon>
        <taxon>Kaistiaceae</taxon>
        <taxon>Bauldia</taxon>
    </lineage>
</organism>
<protein>
    <submittedName>
        <fullName evidence="3">Membrane protein YqaA, SNARE-associated domain</fullName>
    </submittedName>
</protein>
<dbReference type="InterPro" id="IPR032816">
    <property type="entry name" value="VTT_dom"/>
</dbReference>
<dbReference type="OrthoDB" id="9810270at2"/>
<dbReference type="PANTHER" id="PTHR42709">
    <property type="entry name" value="ALKALINE PHOSPHATASE LIKE PROTEIN"/>
    <property type="match status" value="1"/>
</dbReference>
<keyword evidence="1" id="KW-0812">Transmembrane</keyword>
<evidence type="ECO:0000313" key="4">
    <source>
        <dbReference type="Proteomes" id="UP000199071"/>
    </source>
</evidence>
<keyword evidence="1" id="KW-1133">Transmembrane helix</keyword>
<dbReference type="Pfam" id="PF09335">
    <property type="entry name" value="VTT_dom"/>
    <property type="match status" value="1"/>
</dbReference>
<gene>
    <name evidence="3" type="ORF">SAMN02982931_01722</name>
</gene>
<dbReference type="EMBL" id="FMXQ01000003">
    <property type="protein sequence ID" value="SDB22808.1"/>
    <property type="molecule type" value="Genomic_DNA"/>
</dbReference>